<gene>
    <name evidence="1" type="ORF">EUGRSUZ_F04143</name>
</gene>
<accession>A0A059BY52</accession>
<dbReference type="EMBL" id="KK198758">
    <property type="protein sequence ID" value="KCW71042.1"/>
    <property type="molecule type" value="Genomic_DNA"/>
</dbReference>
<protein>
    <submittedName>
        <fullName evidence="1">Uncharacterized protein</fullName>
    </submittedName>
</protein>
<sequence length="110" mass="12329">MFVNFVHDDLCIVAIEFQIPTGKRNGKWVVMLAVDGIVAAEEVIGGGAEIEVEGLVVVVVPSADTIQKTVVLYFDFREATALFLWLETASRFTVFYCRLPWFLVKIFIGE</sequence>
<name>A0A059BY52_EUCGR</name>
<dbReference type="InParanoid" id="A0A059BY52"/>
<organism evidence="1">
    <name type="scientific">Eucalyptus grandis</name>
    <name type="common">Flooded gum</name>
    <dbReference type="NCBI Taxonomy" id="71139"/>
    <lineage>
        <taxon>Eukaryota</taxon>
        <taxon>Viridiplantae</taxon>
        <taxon>Streptophyta</taxon>
        <taxon>Embryophyta</taxon>
        <taxon>Tracheophyta</taxon>
        <taxon>Spermatophyta</taxon>
        <taxon>Magnoliopsida</taxon>
        <taxon>eudicotyledons</taxon>
        <taxon>Gunneridae</taxon>
        <taxon>Pentapetalae</taxon>
        <taxon>rosids</taxon>
        <taxon>malvids</taxon>
        <taxon>Myrtales</taxon>
        <taxon>Myrtaceae</taxon>
        <taxon>Myrtoideae</taxon>
        <taxon>Eucalypteae</taxon>
        <taxon>Eucalyptus</taxon>
    </lineage>
</organism>
<proteinExistence type="predicted"/>
<reference evidence="1" key="1">
    <citation type="submission" date="2013-07" db="EMBL/GenBank/DDBJ databases">
        <title>The genome of Eucalyptus grandis.</title>
        <authorList>
            <person name="Schmutz J."/>
            <person name="Hayes R."/>
            <person name="Myburg A."/>
            <person name="Tuskan G."/>
            <person name="Grattapaglia D."/>
            <person name="Rokhsar D.S."/>
        </authorList>
    </citation>
    <scope>NUCLEOTIDE SEQUENCE</scope>
    <source>
        <tissue evidence="1">Leaf extractions</tissue>
    </source>
</reference>
<dbReference type="AlphaFoldDB" id="A0A059BY52"/>
<evidence type="ECO:0000313" key="1">
    <source>
        <dbReference type="EMBL" id="KCW71042.1"/>
    </source>
</evidence>
<dbReference type="Gramene" id="KCW71042">
    <property type="protein sequence ID" value="KCW71042"/>
    <property type="gene ID" value="EUGRSUZ_F04143"/>
</dbReference>